<dbReference type="EMBL" id="MU853765">
    <property type="protein sequence ID" value="KAK3943456.1"/>
    <property type="molecule type" value="Genomic_DNA"/>
</dbReference>
<name>A0AAN6NCV9_9PEZI</name>
<dbReference type="Gene3D" id="3.90.228.10">
    <property type="match status" value="1"/>
</dbReference>
<keyword evidence="3" id="KW-0548">Nucleotidyltransferase</keyword>
<dbReference type="SUPFAM" id="SSF54495">
    <property type="entry name" value="UBC-like"/>
    <property type="match status" value="1"/>
</dbReference>
<keyword evidence="8" id="KW-1185">Reference proteome</keyword>
<feature type="compositionally biased region" description="Low complexity" evidence="5">
    <location>
        <begin position="165"/>
        <end position="179"/>
    </location>
</feature>
<accession>A0AAN6NCV9</accession>
<dbReference type="InterPro" id="IPR016135">
    <property type="entry name" value="UBQ-conjugating_enzyme/RWD"/>
</dbReference>
<dbReference type="Pfam" id="PF00644">
    <property type="entry name" value="PARP"/>
    <property type="match status" value="1"/>
</dbReference>
<evidence type="ECO:0000256" key="4">
    <source>
        <dbReference type="ARBA" id="ARBA00023027"/>
    </source>
</evidence>
<evidence type="ECO:0000256" key="3">
    <source>
        <dbReference type="ARBA" id="ARBA00022695"/>
    </source>
</evidence>
<dbReference type="Pfam" id="PF00179">
    <property type="entry name" value="UQ_con"/>
    <property type="match status" value="1"/>
</dbReference>
<organism evidence="7 8">
    <name type="scientific">Diplogelasinospora grovesii</name>
    <dbReference type="NCBI Taxonomy" id="303347"/>
    <lineage>
        <taxon>Eukaryota</taxon>
        <taxon>Fungi</taxon>
        <taxon>Dikarya</taxon>
        <taxon>Ascomycota</taxon>
        <taxon>Pezizomycotina</taxon>
        <taxon>Sordariomycetes</taxon>
        <taxon>Sordariomycetidae</taxon>
        <taxon>Sordariales</taxon>
        <taxon>Diplogelasinosporaceae</taxon>
        <taxon>Diplogelasinospora</taxon>
    </lineage>
</organism>
<reference evidence="8" key="1">
    <citation type="journal article" date="2023" name="Mol. Phylogenet. Evol.">
        <title>Genome-scale phylogeny and comparative genomics of the fungal order Sordariales.</title>
        <authorList>
            <person name="Hensen N."/>
            <person name="Bonometti L."/>
            <person name="Westerberg I."/>
            <person name="Brannstrom I.O."/>
            <person name="Guillou S."/>
            <person name="Cros-Aarteil S."/>
            <person name="Calhoun S."/>
            <person name="Haridas S."/>
            <person name="Kuo A."/>
            <person name="Mondo S."/>
            <person name="Pangilinan J."/>
            <person name="Riley R."/>
            <person name="LaButti K."/>
            <person name="Andreopoulos B."/>
            <person name="Lipzen A."/>
            <person name="Chen C."/>
            <person name="Yan M."/>
            <person name="Daum C."/>
            <person name="Ng V."/>
            <person name="Clum A."/>
            <person name="Steindorff A."/>
            <person name="Ohm R.A."/>
            <person name="Martin F."/>
            <person name="Silar P."/>
            <person name="Natvig D.O."/>
            <person name="Lalanne C."/>
            <person name="Gautier V."/>
            <person name="Ament-Velasquez S.L."/>
            <person name="Kruys A."/>
            <person name="Hutchinson M.I."/>
            <person name="Powell A.J."/>
            <person name="Barry K."/>
            <person name="Miller A.N."/>
            <person name="Grigoriev I.V."/>
            <person name="Debuchy R."/>
            <person name="Gladieux P."/>
            <person name="Hiltunen Thoren M."/>
            <person name="Johannesson H."/>
        </authorList>
    </citation>
    <scope>NUCLEOTIDE SEQUENCE [LARGE SCALE GENOMIC DNA]</scope>
    <source>
        <strain evidence="8">CBS 340.73</strain>
    </source>
</reference>
<dbReference type="InterPro" id="IPR051838">
    <property type="entry name" value="ARTD_PARP"/>
</dbReference>
<proteinExistence type="predicted"/>
<keyword evidence="1" id="KW-0328">Glycosyltransferase</keyword>
<feature type="region of interest" description="Disordered" evidence="5">
    <location>
        <begin position="160"/>
        <end position="181"/>
    </location>
</feature>
<dbReference type="SMART" id="SM00212">
    <property type="entry name" value="UBCc"/>
    <property type="match status" value="1"/>
</dbReference>
<protein>
    <recommendedName>
        <fullName evidence="6">UBC core domain-containing protein</fullName>
    </recommendedName>
</protein>
<dbReference type="FunFam" id="3.10.110.10:FF:000107">
    <property type="entry name" value="Ubiquitin conjugating enzyme, putative"/>
    <property type="match status" value="1"/>
</dbReference>
<feature type="domain" description="UBC core" evidence="6">
    <location>
        <begin position="1019"/>
        <end position="1209"/>
    </location>
</feature>
<dbReference type="CDD" id="cd23802">
    <property type="entry name" value="UBCc_UBE2Q"/>
    <property type="match status" value="1"/>
</dbReference>
<feature type="compositionally biased region" description="Polar residues" evidence="5">
    <location>
        <begin position="867"/>
        <end position="879"/>
    </location>
</feature>
<dbReference type="SUPFAM" id="SSF56399">
    <property type="entry name" value="ADP-ribosylation"/>
    <property type="match status" value="1"/>
</dbReference>
<keyword evidence="4" id="KW-0520">NAD</keyword>
<dbReference type="Gene3D" id="3.10.110.10">
    <property type="entry name" value="Ubiquitin Conjugating Enzyme"/>
    <property type="match status" value="1"/>
</dbReference>
<dbReference type="AlphaFoldDB" id="A0AAN6NCV9"/>
<dbReference type="InterPro" id="IPR000608">
    <property type="entry name" value="UBC"/>
</dbReference>
<evidence type="ECO:0000313" key="7">
    <source>
        <dbReference type="EMBL" id="KAK3943456.1"/>
    </source>
</evidence>
<dbReference type="PANTHER" id="PTHR21328">
    <property type="entry name" value="POLY ADP-RIBOSE POLYMERASE FAMILY, MEMBER PARP"/>
    <property type="match status" value="1"/>
</dbReference>
<evidence type="ECO:0000256" key="2">
    <source>
        <dbReference type="ARBA" id="ARBA00022679"/>
    </source>
</evidence>
<feature type="region of interest" description="Disordered" evidence="5">
    <location>
        <begin position="853"/>
        <end position="893"/>
    </location>
</feature>
<evidence type="ECO:0000256" key="1">
    <source>
        <dbReference type="ARBA" id="ARBA00022676"/>
    </source>
</evidence>
<gene>
    <name evidence="7" type="ORF">QBC46DRAFT_351343</name>
</gene>
<evidence type="ECO:0000256" key="5">
    <source>
        <dbReference type="SAM" id="MobiDB-lite"/>
    </source>
</evidence>
<evidence type="ECO:0000259" key="6">
    <source>
        <dbReference type="PROSITE" id="PS50127"/>
    </source>
</evidence>
<dbReference type="PROSITE" id="PS50127">
    <property type="entry name" value="UBC_2"/>
    <property type="match status" value="1"/>
</dbReference>
<dbReference type="Proteomes" id="UP001303473">
    <property type="component" value="Unassembled WGS sequence"/>
</dbReference>
<dbReference type="GO" id="GO:0016779">
    <property type="term" value="F:nucleotidyltransferase activity"/>
    <property type="evidence" value="ECO:0007669"/>
    <property type="project" value="UniProtKB-KW"/>
</dbReference>
<dbReference type="InterPro" id="IPR012317">
    <property type="entry name" value="Poly(ADP-ribose)pol_cat_dom"/>
</dbReference>
<dbReference type="GO" id="GO:0003950">
    <property type="term" value="F:NAD+ poly-ADP-ribosyltransferase activity"/>
    <property type="evidence" value="ECO:0007669"/>
    <property type="project" value="InterPro"/>
</dbReference>
<comment type="caution">
    <text evidence="7">The sequence shown here is derived from an EMBL/GenBank/DDBJ whole genome shotgun (WGS) entry which is preliminary data.</text>
</comment>
<evidence type="ECO:0000313" key="8">
    <source>
        <dbReference type="Proteomes" id="UP001303473"/>
    </source>
</evidence>
<keyword evidence="2" id="KW-0808">Transferase</keyword>
<sequence length="1211" mass="133661">MSVRRFRSDVSAAAEKAASGGIPGVTSISRGDSDGEVVVTYRHANLPRDIRIQALAQDASEYPDGNMFMLFTEGDDTPAAVTDAMAKAQDYLIGTRVCQMATELARRIEDALTRFQEDGDDVEMTDMEDGDDAAQYDAEEHESGDDEDYDLDSEIFGLAPSQARSPTSTGPVSSPSASAQAMRRRLKRDLRQVKEAGYKVSAISGLSQYSSRGILSMSIRVDRLGLSDEALEAWDVDETDYIVLLVRFEDPYTPLEQIAGLPASQYRVGFRIGKCDRYKPGALHASLAFQSGRAGVREATETSDEDPTPADAPFRKLLISNSLDQFMNESFLSLLKLRAAHGCSWDQANDMLVSNASWTAEERELNLKTGSASGALHVDPASEDHEILTHDHLQDTEPAAGRSFPLIAMQFAMRRFVKCTEFCLRCHRRLEKGFEALRPYVCSDPLCLFQYMTMGLGPNIEHEIRTEPYAVDLLVGLCYSAIQPRSSQGRSQPIVASQYPIRDFPVGLRIQVPNISREAIAANGLKARVRADGQRFCLYFEGEQWTHKHFLQPNQWLALPIPGQDSFQHGVVVYASPNFTYVEVQIMARSGVPAPAAATPDPTLDEYIAAVVLYNTDLDTLETAVKASVMSHVLDTLPPIPDIEAWLERCPQSSWRSMEGLSPAAAGLLQWIVSSNRSCIRQVDCPPREHEATSGEAKRNRQHERIPGMDGWMQFRFAQGSPDKELRFNRALQEVVARKPSAAQNPTIFAWHGSHLSNWHSIVRSGLDFQDVRNGRVCGNGVYFSRDFYTSLGYLDVCARRQWWPNSVLKVDNCMSLNEIINAPDEFVSSSPHYVVSQLDWHQCRYLFVQTQTKGKGRRHEPAPASKLSTKPADTNPTADSFHPQAKGLEIHGPEGNPLNIPLAAIPSRILPASGAGSSGGGQLTLHSLMKPSFFQALNNDNDEEDVEDIELLSSDDEVDQDSPDVPITPGIFGGPHGARPLTPASQASGEGVMTDFVPGSLDLLTIARMPPPSFANEMATRTLGRELKKLQTLQAKTPVHELGWYIDFDSTDNLFQWIVELHSFDPSLPLAQDMKCAGITSVVLEVRFGKDFPMSPPFVRVIRPRFLPLMNGGGGHVTAGGAMCMELLTNSGWSPANSMESVLLQVRMALCSLDPKPARLQNTNIITGDNNRKANWNDYQIGEAIDAYIRATNAHGWKVPEDLRRTATGV</sequence>